<comment type="similarity">
    <text evidence="2 8">Belongs to the EMP24/GP25L family.</text>
</comment>
<keyword evidence="12" id="KW-1185">Reference proteome</keyword>
<keyword evidence="6 9" id="KW-1133">Transmembrane helix</keyword>
<feature type="signal peptide" evidence="10">
    <location>
        <begin position="1"/>
        <end position="19"/>
    </location>
</feature>
<keyword evidence="7 9" id="KW-0472">Membrane</keyword>
<name>A0A6P3VXP7_CLUHA</name>
<dbReference type="InterPro" id="IPR009038">
    <property type="entry name" value="GOLD_dom"/>
</dbReference>
<organism evidence="12 13">
    <name type="scientific">Clupea harengus</name>
    <name type="common">Atlantic herring</name>
    <dbReference type="NCBI Taxonomy" id="7950"/>
    <lineage>
        <taxon>Eukaryota</taxon>
        <taxon>Metazoa</taxon>
        <taxon>Chordata</taxon>
        <taxon>Craniata</taxon>
        <taxon>Vertebrata</taxon>
        <taxon>Euteleostomi</taxon>
        <taxon>Actinopterygii</taxon>
        <taxon>Neopterygii</taxon>
        <taxon>Teleostei</taxon>
        <taxon>Clupei</taxon>
        <taxon>Clupeiformes</taxon>
        <taxon>Clupeoidei</taxon>
        <taxon>Clupeidae</taxon>
        <taxon>Clupea</taxon>
    </lineage>
</organism>
<dbReference type="PANTHER" id="PTHR22811">
    <property type="entry name" value="TRANSMEMBRANE EMP24 DOMAIN-CONTAINING PROTEIN"/>
    <property type="match status" value="1"/>
</dbReference>
<reference evidence="13" key="1">
    <citation type="submission" date="2025-08" db="UniProtKB">
        <authorList>
            <consortium name="RefSeq"/>
        </authorList>
    </citation>
    <scope>IDENTIFICATION</scope>
</reference>
<dbReference type="Pfam" id="PF01105">
    <property type="entry name" value="EMP24_GP25L"/>
    <property type="match status" value="1"/>
</dbReference>
<accession>A0A6P3VXP7</accession>
<evidence type="ECO:0000256" key="5">
    <source>
        <dbReference type="ARBA" id="ARBA00022824"/>
    </source>
</evidence>
<protein>
    <submittedName>
        <fullName evidence="13">Transmembrane emp24 domain-containing protein 6-like</fullName>
    </submittedName>
</protein>
<sequence>MPGAAFLLVLLLVLGPGCGGPVKDPQPGLSDQDLFWGTDQYDFAIVLGASGLECFWHMAHQGEQFYFNYMVQWVTGVANDRHLAVTVNSPKGYLVSEADDATGEIKFEAKETGFYQMCLSNFHNRFGHMQVFLNFGVYYEGSEDMKKQKEEDDKKKEEDRKDLNNTITTIEDSSVRLQSYVFHMWRHYNFARMRRGTDYYLLLSNSTYVGYWSAAQSVVILLSGYLQLFFLKRLFKTKTTTETDKPRC</sequence>
<evidence type="ECO:0000256" key="7">
    <source>
        <dbReference type="ARBA" id="ARBA00023136"/>
    </source>
</evidence>
<evidence type="ECO:0000256" key="8">
    <source>
        <dbReference type="RuleBase" id="RU003827"/>
    </source>
</evidence>
<evidence type="ECO:0000256" key="6">
    <source>
        <dbReference type="ARBA" id="ARBA00022989"/>
    </source>
</evidence>
<dbReference type="SMART" id="SM01190">
    <property type="entry name" value="EMP24_GP25L"/>
    <property type="match status" value="1"/>
</dbReference>
<evidence type="ECO:0000256" key="2">
    <source>
        <dbReference type="ARBA" id="ARBA00007104"/>
    </source>
</evidence>
<dbReference type="AlphaFoldDB" id="A0A6P3VXP7"/>
<evidence type="ECO:0000256" key="3">
    <source>
        <dbReference type="ARBA" id="ARBA00022692"/>
    </source>
</evidence>
<evidence type="ECO:0000256" key="10">
    <source>
        <dbReference type="SAM" id="SignalP"/>
    </source>
</evidence>
<dbReference type="KEGG" id="char:105900732"/>
<dbReference type="InterPro" id="IPR015720">
    <property type="entry name" value="Emp24-like"/>
</dbReference>
<keyword evidence="4 10" id="KW-0732">Signal</keyword>
<keyword evidence="3 8" id="KW-0812">Transmembrane</keyword>
<feature type="transmembrane region" description="Helical" evidence="9">
    <location>
        <begin position="209"/>
        <end position="231"/>
    </location>
</feature>
<evidence type="ECO:0000313" key="13">
    <source>
        <dbReference type="RefSeq" id="XP_012683543.1"/>
    </source>
</evidence>
<keyword evidence="5" id="KW-0256">Endoplasmic reticulum</keyword>
<evidence type="ECO:0000259" key="11">
    <source>
        <dbReference type="PROSITE" id="PS50866"/>
    </source>
</evidence>
<dbReference type="Proteomes" id="UP000515152">
    <property type="component" value="Chromosome 3"/>
</dbReference>
<gene>
    <name evidence="13" type="primary">LOC105900732</name>
</gene>
<dbReference type="GO" id="GO:0005789">
    <property type="term" value="C:endoplasmic reticulum membrane"/>
    <property type="evidence" value="ECO:0007669"/>
    <property type="project" value="UniProtKB-SubCell"/>
</dbReference>
<dbReference type="RefSeq" id="XP_012683543.1">
    <property type="nucleotide sequence ID" value="XM_012828089.3"/>
</dbReference>
<evidence type="ECO:0000256" key="1">
    <source>
        <dbReference type="ARBA" id="ARBA00004115"/>
    </source>
</evidence>
<evidence type="ECO:0000313" key="12">
    <source>
        <dbReference type="Proteomes" id="UP000515152"/>
    </source>
</evidence>
<dbReference type="OrthoDB" id="10037706at2759"/>
<dbReference type="PROSITE" id="PS50866">
    <property type="entry name" value="GOLD"/>
    <property type="match status" value="1"/>
</dbReference>
<evidence type="ECO:0000256" key="4">
    <source>
        <dbReference type="ARBA" id="ARBA00022729"/>
    </source>
</evidence>
<dbReference type="GeneID" id="105900732"/>
<feature type="domain" description="GOLD" evidence="11">
    <location>
        <begin position="52"/>
        <end position="137"/>
    </location>
</feature>
<feature type="chain" id="PRO_5027536516" evidence="10">
    <location>
        <begin position="20"/>
        <end position="248"/>
    </location>
</feature>
<evidence type="ECO:0000256" key="9">
    <source>
        <dbReference type="SAM" id="Phobius"/>
    </source>
</evidence>
<proteinExistence type="inferred from homology"/>
<comment type="subcellular location">
    <subcellularLocation>
        <location evidence="1">Endoplasmic reticulum membrane</location>
        <topology evidence="1">Single-pass type I membrane protein</topology>
    </subcellularLocation>
    <subcellularLocation>
        <location evidence="8">Membrane</location>
        <topology evidence="8">Single-pass type I membrane protein</topology>
    </subcellularLocation>
</comment>